<evidence type="ECO:0000259" key="1">
    <source>
        <dbReference type="PROSITE" id="PS50879"/>
    </source>
</evidence>
<dbReference type="SUPFAM" id="SSF53098">
    <property type="entry name" value="Ribonuclease H-like"/>
    <property type="match status" value="1"/>
</dbReference>
<feature type="domain" description="RNase H type-1" evidence="1">
    <location>
        <begin position="1"/>
        <end position="101"/>
    </location>
</feature>
<dbReference type="OrthoDB" id="3265515at2759"/>
<gene>
    <name evidence="2" type="ORF">BT96DRAFT_788448</name>
</gene>
<dbReference type="EMBL" id="ML770225">
    <property type="protein sequence ID" value="KAE9384092.1"/>
    <property type="molecule type" value="Genomic_DNA"/>
</dbReference>
<reference evidence="2" key="1">
    <citation type="journal article" date="2019" name="Environ. Microbiol.">
        <title>Fungal ecological strategies reflected in gene transcription - a case study of two litter decomposers.</title>
        <authorList>
            <person name="Barbi F."/>
            <person name="Kohler A."/>
            <person name="Barry K."/>
            <person name="Baskaran P."/>
            <person name="Daum C."/>
            <person name="Fauchery L."/>
            <person name="Ihrmark K."/>
            <person name="Kuo A."/>
            <person name="LaButti K."/>
            <person name="Lipzen A."/>
            <person name="Morin E."/>
            <person name="Grigoriev I.V."/>
            <person name="Henrissat B."/>
            <person name="Lindahl B."/>
            <person name="Martin F."/>
        </authorList>
    </citation>
    <scope>NUCLEOTIDE SEQUENCE</scope>
    <source>
        <strain evidence="2">JB14</strain>
    </source>
</reference>
<accession>A0A6A4GEV9</accession>
<dbReference type="PROSITE" id="PS50879">
    <property type="entry name" value="RNASE_H_1"/>
    <property type="match status" value="1"/>
</dbReference>
<dbReference type="InterPro" id="IPR036397">
    <property type="entry name" value="RNaseH_sf"/>
</dbReference>
<dbReference type="GO" id="GO:0004523">
    <property type="term" value="F:RNA-DNA hybrid ribonuclease activity"/>
    <property type="evidence" value="ECO:0007669"/>
    <property type="project" value="InterPro"/>
</dbReference>
<dbReference type="AlphaFoldDB" id="A0A6A4GEV9"/>
<dbReference type="InterPro" id="IPR012337">
    <property type="entry name" value="RNaseH-like_sf"/>
</dbReference>
<dbReference type="Pfam" id="PF00075">
    <property type="entry name" value="RNase_H"/>
    <property type="match status" value="1"/>
</dbReference>
<organism evidence="2 3">
    <name type="scientific">Gymnopus androsaceus JB14</name>
    <dbReference type="NCBI Taxonomy" id="1447944"/>
    <lineage>
        <taxon>Eukaryota</taxon>
        <taxon>Fungi</taxon>
        <taxon>Dikarya</taxon>
        <taxon>Basidiomycota</taxon>
        <taxon>Agaricomycotina</taxon>
        <taxon>Agaricomycetes</taxon>
        <taxon>Agaricomycetidae</taxon>
        <taxon>Agaricales</taxon>
        <taxon>Marasmiineae</taxon>
        <taxon>Omphalotaceae</taxon>
        <taxon>Gymnopus</taxon>
    </lineage>
</organism>
<dbReference type="InterPro" id="IPR002156">
    <property type="entry name" value="RNaseH_domain"/>
</dbReference>
<proteinExistence type="predicted"/>
<keyword evidence="3" id="KW-1185">Reference proteome</keyword>
<feature type="non-terminal residue" evidence="2">
    <location>
        <position position="139"/>
    </location>
</feature>
<dbReference type="CDD" id="cd09276">
    <property type="entry name" value="Rnase_HI_RT_non_LTR"/>
    <property type="match status" value="1"/>
</dbReference>
<name>A0A6A4GEV9_9AGAR</name>
<protein>
    <recommendedName>
        <fullName evidence="1">RNase H type-1 domain-containing protein</fullName>
    </recommendedName>
</protein>
<sequence length="139" mass="15523">EHTVFESELVGILLSVDIIRALPSCTSSACILLDSQEAIRAAAGDKAIESGRYLVEEIRIKIQTLMKEKGRRFQLRIQWVPGHERIEGNKQADRMAKEATKSTGLSTPLFDHNSCLARPLPRSRAAVISKFKSVMMATW</sequence>
<evidence type="ECO:0000313" key="3">
    <source>
        <dbReference type="Proteomes" id="UP000799118"/>
    </source>
</evidence>
<evidence type="ECO:0000313" key="2">
    <source>
        <dbReference type="EMBL" id="KAE9384092.1"/>
    </source>
</evidence>
<dbReference type="Gene3D" id="3.30.420.10">
    <property type="entry name" value="Ribonuclease H-like superfamily/Ribonuclease H"/>
    <property type="match status" value="1"/>
</dbReference>
<feature type="non-terminal residue" evidence="2">
    <location>
        <position position="1"/>
    </location>
</feature>
<dbReference type="Proteomes" id="UP000799118">
    <property type="component" value="Unassembled WGS sequence"/>
</dbReference>
<dbReference type="GO" id="GO:0003676">
    <property type="term" value="F:nucleic acid binding"/>
    <property type="evidence" value="ECO:0007669"/>
    <property type="project" value="InterPro"/>
</dbReference>